<reference evidence="2 3" key="1">
    <citation type="submission" date="2019-03" db="EMBL/GenBank/DDBJ databases">
        <title>First draft genome of Liparis tanakae, snailfish: a comprehensive survey of snailfish specific genes.</title>
        <authorList>
            <person name="Kim W."/>
            <person name="Song I."/>
            <person name="Jeong J.-H."/>
            <person name="Kim D."/>
            <person name="Kim S."/>
            <person name="Ryu S."/>
            <person name="Song J.Y."/>
            <person name="Lee S.K."/>
        </authorList>
    </citation>
    <scope>NUCLEOTIDE SEQUENCE [LARGE SCALE GENOMIC DNA]</scope>
    <source>
        <tissue evidence="2">Muscle</tissue>
    </source>
</reference>
<gene>
    <name evidence="2" type="primary">WDR27_2</name>
    <name evidence="2" type="ORF">EYF80_023065</name>
</gene>
<comment type="caution">
    <text evidence="2">The sequence shown here is derived from an EMBL/GenBank/DDBJ whole genome shotgun (WGS) entry which is preliminary data.</text>
</comment>
<dbReference type="InterPro" id="IPR036322">
    <property type="entry name" value="WD40_repeat_dom_sf"/>
</dbReference>
<keyword evidence="1" id="KW-0732">Signal</keyword>
<accession>A0A4Z2HLH5</accession>
<dbReference type="OrthoDB" id="20669at2759"/>
<evidence type="ECO:0000313" key="2">
    <source>
        <dbReference type="EMBL" id="TNN66676.1"/>
    </source>
</evidence>
<feature type="chain" id="PRO_5021461757" evidence="1">
    <location>
        <begin position="16"/>
        <end position="200"/>
    </location>
</feature>
<organism evidence="2 3">
    <name type="scientific">Liparis tanakae</name>
    <name type="common">Tanaka's snailfish</name>
    <dbReference type="NCBI Taxonomy" id="230148"/>
    <lineage>
        <taxon>Eukaryota</taxon>
        <taxon>Metazoa</taxon>
        <taxon>Chordata</taxon>
        <taxon>Craniata</taxon>
        <taxon>Vertebrata</taxon>
        <taxon>Euteleostomi</taxon>
        <taxon>Actinopterygii</taxon>
        <taxon>Neopterygii</taxon>
        <taxon>Teleostei</taxon>
        <taxon>Neoteleostei</taxon>
        <taxon>Acanthomorphata</taxon>
        <taxon>Eupercaria</taxon>
        <taxon>Perciformes</taxon>
        <taxon>Cottioidei</taxon>
        <taxon>Cottales</taxon>
        <taxon>Liparidae</taxon>
        <taxon>Liparis</taxon>
    </lineage>
</organism>
<dbReference type="InterPro" id="IPR042411">
    <property type="entry name" value="WDR27"/>
</dbReference>
<protein>
    <submittedName>
        <fullName evidence="2">WD repeat-containing protein 27</fullName>
    </submittedName>
</protein>
<sequence>MVFLVSSLFTPCVVLLEVRLGELRRTPARGEGFSIFPSSPPLLESPLNAELKKREPEHPQKKKGALKEQPLVFHSNVKSSGYSSAPRGSLLRDYPADIAAPSISRIDLSIANKPINCLQYSGDGKHILCGLGDSTVLLYNTSLAGNPTVYTGAGSGHEYPFLKNVQVIQYLPTVPSLLLQALYWKYSFCAPVMMYVMIEL</sequence>
<evidence type="ECO:0000256" key="1">
    <source>
        <dbReference type="SAM" id="SignalP"/>
    </source>
</evidence>
<dbReference type="AlphaFoldDB" id="A0A4Z2HLH5"/>
<dbReference type="PANTHER" id="PTHR44525">
    <property type="entry name" value="WD REPEAT-CONTAINING PROTEIN 27"/>
    <property type="match status" value="1"/>
</dbReference>
<evidence type="ECO:0000313" key="3">
    <source>
        <dbReference type="Proteomes" id="UP000314294"/>
    </source>
</evidence>
<feature type="signal peptide" evidence="1">
    <location>
        <begin position="1"/>
        <end position="15"/>
    </location>
</feature>
<name>A0A4Z2HLH5_9TELE</name>
<proteinExistence type="predicted"/>
<dbReference type="SUPFAM" id="SSF50978">
    <property type="entry name" value="WD40 repeat-like"/>
    <property type="match status" value="1"/>
</dbReference>
<dbReference type="EMBL" id="SRLO01000215">
    <property type="protein sequence ID" value="TNN66676.1"/>
    <property type="molecule type" value="Genomic_DNA"/>
</dbReference>
<dbReference type="Proteomes" id="UP000314294">
    <property type="component" value="Unassembled WGS sequence"/>
</dbReference>
<dbReference type="PANTHER" id="PTHR44525:SF1">
    <property type="entry name" value="WD REPEAT-CONTAINING PROTEIN 27"/>
    <property type="match status" value="1"/>
</dbReference>
<keyword evidence="3" id="KW-1185">Reference proteome</keyword>